<feature type="transmembrane region" description="Helical" evidence="1">
    <location>
        <begin position="311"/>
        <end position="330"/>
    </location>
</feature>
<sequence>KPQNGSVWTDGKSQFITQIIFINPFMSLFQTNCSVPVFSISPAVPVIGQSVSIRCDVSGGEGPSEGEGPRGPTVRWMLNGRPYGSRRIRGVQNNELKVTASEKVTGNWTCLLNDGNADGRASGRLGVEGIIRPPGDGARVFAAVGVAVSLPCVFAEGLAPSDAFWERLPTESASERAAVKLPRAFSPPPSSVSSRDKSAALSEVEFEDAGRYRCSASVQGQKTQRSLELVTVLSKDAVKLTCRLSDPGAVREYEWINATFDLDGMESTGSGQKGQSVNVSRTSGGRWTCRFYGKQGGATPAPVSRRMSHNAVLLLVGLFVVALVLLLVLIQMYRNQLRVRV</sequence>
<dbReference type="InterPro" id="IPR007110">
    <property type="entry name" value="Ig-like_dom"/>
</dbReference>
<keyword evidence="4" id="KW-1185">Reference proteome</keyword>
<dbReference type="Proteomes" id="UP000261520">
    <property type="component" value="Unplaced"/>
</dbReference>
<dbReference type="GO" id="GO:0070374">
    <property type="term" value="P:positive regulation of ERK1 and ERK2 cascade"/>
    <property type="evidence" value="ECO:0007669"/>
    <property type="project" value="TreeGrafter"/>
</dbReference>
<dbReference type="GO" id="GO:0042110">
    <property type="term" value="P:T cell activation"/>
    <property type="evidence" value="ECO:0007669"/>
    <property type="project" value="TreeGrafter"/>
</dbReference>
<dbReference type="GO" id="GO:0042289">
    <property type="term" value="F:MHC class II protein binding"/>
    <property type="evidence" value="ECO:0007669"/>
    <property type="project" value="TreeGrafter"/>
</dbReference>
<organism evidence="3 4">
    <name type="scientific">Periophthalmus magnuspinnatus</name>
    <dbReference type="NCBI Taxonomy" id="409849"/>
    <lineage>
        <taxon>Eukaryota</taxon>
        <taxon>Metazoa</taxon>
        <taxon>Chordata</taxon>
        <taxon>Craniata</taxon>
        <taxon>Vertebrata</taxon>
        <taxon>Euteleostomi</taxon>
        <taxon>Actinopterygii</taxon>
        <taxon>Neopterygii</taxon>
        <taxon>Teleostei</taxon>
        <taxon>Neoteleostei</taxon>
        <taxon>Acanthomorphata</taxon>
        <taxon>Gobiaria</taxon>
        <taxon>Gobiiformes</taxon>
        <taxon>Gobioidei</taxon>
        <taxon>Gobiidae</taxon>
        <taxon>Oxudercinae</taxon>
        <taxon>Periophthalmus</taxon>
    </lineage>
</organism>
<dbReference type="GO" id="GO:0045121">
    <property type="term" value="C:membrane raft"/>
    <property type="evidence" value="ECO:0007669"/>
    <property type="project" value="TreeGrafter"/>
</dbReference>
<evidence type="ECO:0000259" key="2">
    <source>
        <dbReference type="PROSITE" id="PS50835"/>
    </source>
</evidence>
<dbReference type="SUPFAM" id="SSF48726">
    <property type="entry name" value="Immunoglobulin"/>
    <property type="match status" value="1"/>
</dbReference>
<dbReference type="GO" id="GO:0009897">
    <property type="term" value="C:external side of plasma membrane"/>
    <property type="evidence" value="ECO:0007669"/>
    <property type="project" value="TreeGrafter"/>
</dbReference>
<dbReference type="PROSITE" id="PS50835">
    <property type="entry name" value="IG_LIKE"/>
    <property type="match status" value="1"/>
</dbReference>
<dbReference type="InterPro" id="IPR013783">
    <property type="entry name" value="Ig-like_fold"/>
</dbReference>
<accession>A0A3B4A8I0</accession>
<keyword evidence="1" id="KW-1133">Transmembrane helix</keyword>
<protein>
    <recommendedName>
        <fullName evidence="2">Ig-like domain-containing protein</fullName>
    </recommendedName>
</protein>
<dbReference type="GO" id="GO:0035723">
    <property type="term" value="P:interleukin-15-mediated signaling pathway"/>
    <property type="evidence" value="ECO:0007669"/>
    <property type="project" value="TreeGrafter"/>
</dbReference>
<evidence type="ECO:0000313" key="4">
    <source>
        <dbReference type="Proteomes" id="UP000261520"/>
    </source>
</evidence>
<dbReference type="STRING" id="409849.ENSPMGP00000012939"/>
<dbReference type="PANTHER" id="PTHR11422">
    <property type="entry name" value="T-CELL SURFACE GLYCOPROTEIN CD4"/>
    <property type="match status" value="1"/>
</dbReference>
<dbReference type="GO" id="GO:1990782">
    <property type="term" value="F:protein tyrosine kinase binding"/>
    <property type="evidence" value="ECO:0007669"/>
    <property type="project" value="TreeGrafter"/>
</dbReference>
<evidence type="ECO:0000313" key="3">
    <source>
        <dbReference type="Ensembl" id="ENSPMGP00000012939.1"/>
    </source>
</evidence>
<dbReference type="PANTHER" id="PTHR11422:SF12">
    <property type="entry name" value="MICROFIBRIL-ASSOCIATED GLYCOPROTEIN 3"/>
    <property type="match status" value="1"/>
</dbReference>
<dbReference type="AlphaFoldDB" id="A0A3B4A8I0"/>
<dbReference type="InterPro" id="IPR036179">
    <property type="entry name" value="Ig-like_dom_sf"/>
</dbReference>
<reference evidence="3" key="2">
    <citation type="submission" date="2025-09" db="UniProtKB">
        <authorList>
            <consortium name="Ensembl"/>
        </authorList>
    </citation>
    <scope>IDENTIFICATION</scope>
</reference>
<dbReference type="InterPro" id="IPR003599">
    <property type="entry name" value="Ig_sub"/>
</dbReference>
<dbReference type="Ensembl" id="ENSPMGT00000013813.1">
    <property type="protein sequence ID" value="ENSPMGP00000012939.1"/>
    <property type="gene ID" value="ENSPMGG00000010667.1"/>
</dbReference>
<dbReference type="SMART" id="SM00409">
    <property type="entry name" value="IG"/>
    <property type="match status" value="2"/>
</dbReference>
<reference evidence="3" key="1">
    <citation type="submission" date="2025-08" db="UniProtKB">
        <authorList>
            <consortium name="Ensembl"/>
        </authorList>
    </citation>
    <scope>IDENTIFICATION</scope>
</reference>
<proteinExistence type="predicted"/>
<feature type="domain" description="Ig-like" evidence="2">
    <location>
        <begin position="36"/>
        <end position="228"/>
    </location>
</feature>
<keyword evidence="1" id="KW-0472">Membrane</keyword>
<evidence type="ECO:0000256" key="1">
    <source>
        <dbReference type="SAM" id="Phobius"/>
    </source>
</evidence>
<keyword evidence="1" id="KW-0812">Transmembrane</keyword>
<name>A0A3B4A8I0_9GOBI</name>
<dbReference type="Gene3D" id="2.60.40.10">
    <property type="entry name" value="Immunoglobulins"/>
    <property type="match status" value="1"/>
</dbReference>